<evidence type="ECO:0000256" key="1">
    <source>
        <dbReference type="SAM" id="MobiDB-lite"/>
    </source>
</evidence>
<evidence type="ECO:0000313" key="2">
    <source>
        <dbReference type="EMBL" id="AKT39032.1"/>
    </source>
</evidence>
<dbReference type="OrthoDB" id="5507448at2"/>
<dbReference type="Proteomes" id="UP000067626">
    <property type="component" value="Chromosome"/>
</dbReference>
<dbReference type="RefSeq" id="WP_156338617.1">
    <property type="nucleotide sequence ID" value="NZ_CP012159.1"/>
</dbReference>
<name>A0A0K1EEB6_CHOCO</name>
<sequence length="262" mass="26387">MRHDGWKQAWLAMLAGAALQISSTVLQGCVLDNQGTCDDQGRCVGKSGRPGGEAGPDFGTPSNPSGGSAQQPTSELPGQRPQGLCSSSCDDGNPCTDDTCDDAHQCHHDPAIDGTPAGVGGCLVMTCQSGIARPAEPLEPLPAGVSCGEDKRCDGAGHCKLALGGSCDDDAACASGHCVAGVCCGLACDGLCLRCDPADFDQCQPLAFGEHDPMCSEASACNDAGECKLVDGTGCISDGQCLSGHCTALGEPNSPFRCAPVP</sequence>
<dbReference type="PROSITE" id="PS51257">
    <property type="entry name" value="PROKAR_LIPOPROTEIN"/>
    <property type="match status" value="1"/>
</dbReference>
<dbReference type="EMBL" id="CP012159">
    <property type="protein sequence ID" value="AKT39032.1"/>
    <property type="molecule type" value="Genomic_DNA"/>
</dbReference>
<dbReference type="AlphaFoldDB" id="A0A0K1EEB6"/>
<gene>
    <name evidence="2" type="ORF">CMC5_031780</name>
</gene>
<keyword evidence="3" id="KW-1185">Reference proteome</keyword>
<proteinExistence type="predicted"/>
<protein>
    <recommendedName>
        <fullName evidence="4">Disintegrin domain-containing protein</fullName>
    </recommendedName>
</protein>
<reference evidence="2 3" key="1">
    <citation type="submission" date="2015-07" db="EMBL/GenBank/DDBJ databases">
        <title>Genome analysis of myxobacterium Chondromyces crocatus Cm c5 reveals a high potential for natural compound synthesis and the genetic basis for the loss of fruiting body formation.</title>
        <authorList>
            <person name="Zaburannyi N."/>
            <person name="Bunk B."/>
            <person name="Maier J."/>
            <person name="Overmann J."/>
            <person name="Mueller R."/>
        </authorList>
    </citation>
    <scope>NUCLEOTIDE SEQUENCE [LARGE SCALE GENOMIC DNA]</scope>
    <source>
        <strain evidence="2 3">Cm c5</strain>
    </source>
</reference>
<feature type="region of interest" description="Disordered" evidence="1">
    <location>
        <begin position="42"/>
        <end position="85"/>
    </location>
</feature>
<evidence type="ECO:0008006" key="4">
    <source>
        <dbReference type="Google" id="ProtNLM"/>
    </source>
</evidence>
<evidence type="ECO:0000313" key="3">
    <source>
        <dbReference type="Proteomes" id="UP000067626"/>
    </source>
</evidence>
<accession>A0A0K1EEB6</accession>
<feature type="compositionally biased region" description="Polar residues" evidence="1">
    <location>
        <begin position="60"/>
        <end position="76"/>
    </location>
</feature>
<dbReference type="KEGG" id="ccro:CMC5_031780"/>
<organism evidence="2 3">
    <name type="scientific">Chondromyces crocatus</name>
    <dbReference type="NCBI Taxonomy" id="52"/>
    <lineage>
        <taxon>Bacteria</taxon>
        <taxon>Pseudomonadati</taxon>
        <taxon>Myxococcota</taxon>
        <taxon>Polyangia</taxon>
        <taxon>Polyangiales</taxon>
        <taxon>Polyangiaceae</taxon>
        <taxon>Chondromyces</taxon>
    </lineage>
</organism>